<accession>A0A6C0F8C8</accession>
<keyword evidence="2" id="KW-0812">Transmembrane</keyword>
<keyword evidence="2" id="KW-1133">Transmembrane helix</keyword>
<protein>
    <submittedName>
        <fullName evidence="3">Uncharacterized protein</fullName>
    </submittedName>
</protein>
<feature type="coiled-coil region" evidence="1">
    <location>
        <begin position="59"/>
        <end position="125"/>
    </location>
</feature>
<evidence type="ECO:0000256" key="1">
    <source>
        <dbReference type="SAM" id="Coils"/>
    </source>
</evidence>
<feature type="transmembrane region" description="Helical" evidence="2">
    <location>
        <begin position="172"/>
        <end position="191"/>
    </location>
</feature>
<organism evidence="3">
    <name type="scientific">viral metagenome</name>
    <dbReference type="NCBI Taxonomy" id="1070528"/>
    <lineage>
        <taxon>unclassified sequences</taxon>
        <taxon>metagenomes</taxon>
        <taxon>organismal metagenomes</taxon>
    </lineage>
</organism>
<feature type="transmembrane region" description="Helical" evidence="2">
    <location>
        <begin position="142"/>
        <end position="160"/>
    </location>
</feature>
<sequence length="273" mass="31731">MASENNTIYNNALDQKHQKIQEDLKELQVIETYLFDELSKVNQSGATKTDQETQITSYIQNLKNVRKTLMDNLKNLYTNANNDLNYNSQHLGNQRDMSAQLSVELEKAKNVLKKLKAEKNNKTRLAQIGEYEFEKNREHKSILKTIVYGSFFILIIFFMNSKNILPNFLTKIIVIIISSITFLLVIQRLFWNSRRNNIDYSKFTFPKRKTETVVEEKKNTLSLRKIMGFDKCDTNLQQLAQNTANESFSNINNVVADDSKELSFSNSLKYSLI</sequence>
<evidence type="ECO:0000313" key="3">
    <source>
        <dbReference type="EMBL" id="QHT37462.1"/>
    </source>
</evidence>
<dbReference type="EMBL" id="MN738797">
    <property type="protein sequence ID" value="QHT37462.1"/>
    <property type="molecule type" value="Genomic_DNA"/>
</dbReference>
<keyword evidence="1" id="KW-0175">Coiled coil</keyword>
<evidence type="ECO:0000256" key="2">
    <source>
        <dbReference type="SAM" id="Phobius"/>
    </source>
</evidence>
<keyword evidence="2" id="KW-0472">Membrane</keyword>
<proteinExistence type="predicted"/>
<name>A0A6C0F8C8_9ZZZZ</name>
<dbReference type="AlphaFoldDB" id="A0A6C0F8C8"/>
<reference evidence="3" key="1">
    <citation type="journal article" date="2020" name="Nature">
        <title>Giant virus diversity and host interactions through global metagenomics.</title>
        <authorList>
            <person name="Schulz F."/>
            <person name="Roux S."/>
            <person name="Paez-Espino D."/>
            <person name="Jungbluth S."/>
            <person name="Walsh D.A."/>
            <person name="Denef V.J."/>
            <person name="McMahon K.D."/>
            <person name="Konstantinidis K.T."/>
            <person name="Eloe-Fadrosh E.A."/>
            <person name="Kyrpides N.C."/>
            <person name="Woyke T."/>
        </authorList>
    </citation>
    <scope>NUCLEOTIDE SEQUENCE</scope>
    <source>
        <strain evidence="3">GVMAG-S-ERX555997-44</strain>
    </source>
</reference>